<dbReference type="Proteomes" id="UP000663419">
    <property type="component" value="Chromosome 2"/>
</dbReference>
<evidence type="ECO:0000313" key="2">
    <source>
        <dbReference type="Proteomes" id="UP000663419"/>
    </source>
</evidence>
<dbReference type="EMBL" id="CP069103">
    <property type="protein sequence ID" value="QSS51832.1"/>
    <property type="molecule type" value="Genomic_DNA"/>
</dbReference>
<protein>
    <submittedName>
        <fullName evidence="1">Uncharacterized protein</fullName>
    </submittedName>
</protein>
<sequence length="87" mass="9726">MMSLARGFGILSSYFKCNIHAKFPYASGKAASSHTSKSESPIRFCLPLQKIHQSNGFLEYNGILRLTTFNISWAFQNPEGDFFKVGS</sequence>
<name>A0A8A1LIM3_AJEC8</name>
<organism evidence="1 2">
    <name type="scientific">Ajellomyces capsulatus (strain H88)</name>
    <name type="common">Darling's disease fungus</name>
    <name type="synonym">Histoplasma capsulatum</name>
    <dbReference type="NCBI Taxonomy" id="544711"/>
    <lineage>
        <taxon>Eukaryota</taxon>
        <taxon>Fungi</taxon>
        <taxon>Dikarya</taxon>
        <taxon>Ascomycota</taxon>
        <taxon>Pezizomycotina</taxon>
        <taxon>Eurotiomycetes</taxon>
        <taxon>Eurotiomycetidae</taxon>
        <taxon>Onygenales</taxon>
        <taxon>Ajellomycetaceae</taxon>
        <taxon>Histoplasma</taxon>
    </lineage>
</organism>
<accession>A0A8A1LIM3</accession>
<evidence type="ECO:0000313" key="1">
    <source>
        <dbReference type="EMBL" id="QSS51832.1"/>
    </source>
</evidence>
<gene>
    <name evidence="1" type="ORF">I7I53_07266</name>
</gene>
<dbReference type="VEuPathDB" id="FungiDB:I7I53_07266"/>
<dbReference type="AlphaFoldDB" id="A0A8A1LIM3"/>
<reference evidence="1" key="1">
    <citation type="submission" date="2021-01" db="EMBL/GenBank/DDBJ databases">
        <title>Chromosome-level genome assembly of a human fungal pathogen reveals clustering of transcriptionally co-regulated genes.</title>
        <authorList>
            <person name="Voorhies M."/>
            <person name="Cohen S."/>
            <person name="Shea T.P."/>
            <person name="Petrus S."/>
            <person name="Munoz J.F."/>
            <person name="Poplawski S."/>
            <person name="Goldman W.E."/>
            <person name="Michael T."/>
            <person name="Cuomo C.A."/>
            <person name="Sil A."/>
            <person name="Beyhan S."/>
        </authorList>
    </citation>
    <scope>NUCLEOTIDE SEQUENCE</scope>
    <source>
        <strain evidence="1">H88</strain>
    </source>
</reference>
<proteinExistence type="predicted"/>